<protein>
    <submittedName>
        <fullName evidence="1">Uncharacterized protein</fullName>
    </submittedName>
</protein>
<evidence type="ECO:0000313" key="1">
    <source>
        <dbReference type="EMBL" id="KAK8945335.1"/>
    </source>
</evidence>
<keyword evidence="2" id="KW-1185">Reference proteome</keyword>
<reference evidence="1 2" key="1">
    <citation type="journal article" date="2022" name="Nat. Plants">
        <title>Genomes of leafy and leafless Platanthera orchids illuminate the evolution of mycoheterotrophy.</title>
        <authorList>
            <person name="Li M.H."/>
            <person name="Liu K.W."/>
            <person name="Li Z."/>
            <person name="Lu H.C."/>
            <person name="Ye Q.L."/>
            <person name="Zhang D."/>
            <person name="Wang J.Y."/>
            <person name="Li Y.F."/>
            <person name="Zhong Z.M."/>
            <person name="Liu X."/>
            <person name="Yu X."/>
            <person name="Liu D.K."/>
            <person name="Tu X.D."/>
            <person name="Liu B."/>
            <person name="Hao Y."/>
            <person name="Liao X.Y."/>
            <person name="Jiang Y.T."/>
            <person name="Sun W.H."/>
            <person name="Chen J."/>
            <person name="Chen Y.Q."/>
            <person name="Ai Y."/>
            <person name="Zhai J.W."/>
            <person name="Wu S.S."/>
            <person name="Zhou Z."/>
            <person name="Hsiao Y.Y."/>
            <person name="Wu W.L."/>
            <person name="Chen Y.Y."/>
            <person name="Lin Y.F."/>
            <person name="Hsu J.L."/>
            <person name="Li C.Y."/>
            <person name="Wang Z.W."/>
            <person name="Zhao X."/>
            <person name="Zhong W.Y."/>
            <person name="Ma X.K."/>
            <person name="Ma L."/>
            <person name="Huang J."/>
            <person name="Chen G.Z."/>
            <person name="Huang M.Z."/>
            <person name="Huang L."/>
            <person name="Peng D.H."/>
            <person name="Luo Y.B."/>
            <person name="Zou S.Q."/>
            <person name="Chen S.P."/>
            <person name="Lan S."/>
            <person name="Tsai W.C."/>
            <person name="Van de Peer Y."/>
            <person name="Liu Z.J."/>
        </authorList>
    </citation>
    <scope>NUCLEOTIDE SEQUENCE [LARGE SCALE GENOMIC DNA]</scope>
    <source>
        <strain evidence="1">Lor288</strain>
    </source>
</reference>
<organism evidence="1 2">
    <name type="scientific">Platanthera guangdongensis</name>
    <dbReference type="NCBI Taxonomy" id="2320717"/>
    <lineage>
        <taxon>Eukaryota</taxon>
        <taxon>Viridiplantae</taxon>
        <taxon>Streptophyta</taxon>
        <taxon>Embryophyta</taxon>
        <taxon>Tracheophyta</taxon>
        <taxon>Spermatophyta</taxon>
        <taxon>Magnoliopsida</taxon>
        <taxon>Liliopsida</taxon>
        <taxon>Asparagales</taxon>
        <taxon>Orchidaceae</taxon>
        <taxon>Orchidoideae</taxon>
        <taxon>Orchideae</taxon>
        <taxon>Orchidinae</taxon>
        <taxon>Platanthera</taxon>
    </lineage>
</organism>
<proteinExistence type="predicted"/>
<evidence type="ECO:0000313" key="2">
    <source>
        <dbReference type="Proteomes" id="UP001412067"/>
    </source>
</evidence>
<gene>
    <name evidence="1" type="ORF">KSP40_PGU015948</name>
</gene>
<name>A0ABR2LM64_9ASPA</name>
<sequence>MRWSGRMDGEKAEEMVVKLMVVGRCLRRRSRRRRRRRNASSPPEPEFLINHHVIPSVKYRALASSSFMCLI</sequence>
<dbReference type="EMBL" id="JBBWWR010000017">
    <property type="protein sequence ID" value="KAK8945335.1"/>
    <property type="molecule type" value="Genomic_DNA"/>
</dbReference>
<dbReference type="Proteomes" id="UP001412067">
    <property type="component" value="Unassembled WGS sequence"/>
</dbReference>
<accession>A0ABR2LM64</accession>
<comment type="caution">
    <text evidence="1">The sequence shown here is derived from an EMBL/GenBank/DDBJ whole genome shotgun (WGS) entry which is preliminary data.</text>
</comment>